<keyword evidence="2" id="KW-0378">Hydrolase</keyword>
<dbReference type="GO" id="GO:0047372">
    <property type="term" value="F:monoacylglycerol lipase activity"/>
    <property type="evidence" value="ECO:0007669"/>
    <property type="project" value="TreeGrafter"/>
</dbReference>
<reference evidence="2 4" key="1">
    <citation type="submission" date="2015-04" db="EMBL/GenBank/DDBJ databases">
        <title>Draft genome sequence of Rathayibacter toxicus strain FH-142 (AKA 70134 or CS 32), a Western Australian isolate.</title>
        <authorList>
            <consortium name="Consortium for Microbial Forensics and Genomics (microFORGE)"/>
            <person name="Knight B.M."/>
            <person name="Roberts D.P."/>
            <person name="Lin D."/>
            <person name="Hari K."/>
            <person name="Fletcher J."/>
            <person name="Melcher U."/>
            <person name="Blagden T."/>
            <person name="Luster D.G."/>
            <person name="Sechler A.J."/>
            <person name="Schneider W.L."/>
            <person name="Winegar R.A."/>
        </authorList>
    </citation>
    <scope>NUCLEOTIDE SEQUENCE [LARGE SCALE GENOMIC DNA]</scope>
    <source>
        <strain evidence="2 4">FH142</strain>
    </source>
</reference>
<dbReference type="GO" id="GO:0046464">
    <property type="term" value="P:acylglycerol catabolic process"/>
    <property type="evidence" value="ECO:0007669"/>
    <property type="project" value="TreeGrafter"/>
</dbReference>
<gene>
    <name evidence="3" type="ORF">C5C51_06355</name>
    <name evidence="2" type="ORF">VT73_06895</name>
</gene>
<dbReference type="InterPro" id="IPR000639">
    <property type="entry name" value="Epox_hydrolase-like"/>
</dbReference>
<dbReference type="PATRIC" id="fig|145458.7.peg.1502"/>
<protein>
    <submittedName>
        <fullName evidence="2 3">Hydrolase</fullName>
    </submittedName>
</protein>
<organism evidence="2 4">
    <name type="scientific">Rathayibacter toxicus</name>
    <dbReference type="NCBI Taxonomy" id="145458"/>
    <lineage>
        <taxon>Bacteria</taxon>
        <taxon>Bacillati</taxon>
        <taxon>Actinomycetota</taxon>
        <taxon>Actinomycetes</taxon>
        <taxon>Micrococcales</taxon>
        <taxon>Microbacteriaceae</taxon>
        <taxon>Rathayibacter</taxon>
    </lineage>
</organism>
<dbReference type="KEGG" id="rtx:TI83_06575"/>
<evidence type="ECO:0000313" key="5">
    <source>
        <dbReference type="Proteomes" id="UP000237966"/>
    </source>
</evidence>
<dbReference type="InterPro" id="IPR000073">
    <property type="entry name" value="AB_hydrolase_1"/>
</dbReference>
<dbReference type="Pfam" id="PF12697">
    <property type="entry name" value="Abhydrolase_6"/>
    <property type="match status" value="1"/>
</dbReference>
<accession>A0A0C5B9Z3</accession>
<dbReference type="PANTHER" id="PTHR43798">
    <property type="entry name" value="MONOACYLGLYCEROL LIPASE"/>
    <property type="match status" value="1"/>
</dbReference>
<reference evidence="3 5" key="2">
    <citation type="submission" date="2018-02" db="EMBL/GenBank/DDBJ databases">
        <title>Bacteriophage NCPPB3778 and a type I-E CRISPR drive the evolution of the US Biological Select Agent, Rathayibacter toxicus.</title>
        <authorList>
            <person name="Davis E.W.II."/>
            <person name="Tabima J.F."/>
            <person name="Weisberg A.J."/>
            <person name="Lopes L.D."/>
            <person name="Wiseman M.S."/>
            <person name="Wiseman M.S."/>
            <person name="Pupko T."/>
            <person name="Belcher M.S."/>
            <person name="Sechler A.J."/>
            <person name="Tancos M.A."/>
            <person name="Schroeder B.K."/>
            <person name="Murray T.D."/>
            <person name="Luster D.G."/>
            <person name="Schneider W.L."/>
            <person name="Rogers E."/>
            <person name="Andreote F.D."/>
            <person name="Grunwald N.J."/>
            <person name="Putnam M.L."/>
            <person name="Chang J.H."/>
        </authorList>
    </citation>
    <scope>NUCLEOTIDE SEQUENCE [LARGE SCALE GENOMIC DNA]</scope>
    <source>
        <strain evidence="3 5">FH99</strain>
    </source>
</reference>
<dbReference type="PRINTS" id="PR00111">
    <property type="entry name" value="ABHYDROLASE"/>
</dbReference>
<dbReference type="eggNOG" id="COG2267">
    <property type="taxonomic scope" value="Bacteria"/>
</dbReference>
<keyword evidence="4" id="KW-1185">Reference proteome</keyword>
<dbReference type="GeneID" id="93667044"/>
<dbReference type="EMBL" id="PSWU01000007">
    <property type="protein sequence ID" value="PPI15385.1"/>
    <property type="molecule type" value="Genomic_DNA"/>
</dbReference>
<dbReference type="Gene3D" id="3.40.50.1820">
    <property type="entry name" value="alpha/beta hydrolase"/>
    <property type="match status" value="1"/>
</dbReference>
<dbReference type="STRING" id="145458.APU90_10510"/>
<dbReference type="SUPFAM" id="SSF53474">
    <property type="entry name" value="alpha/beta-Hydrolases"/>
    <property type="match status" value="1"/>
</dbReference>
<dbReference type="AlphaFoldDB" id="A0A0C5B9Z3"/>
<dbReference type="InterPro" id="IPR050266">
    <property type="entry name" value="AB_hydrolase_sf"/>
</dbReference>
<dbReference type="Proteomes" id="UP000237966">
    <property type="component" value="Unassembled WGS sequence"/>
</dbReference>
<dbReference type="GO" id="GO:0016020">
    <property type="term" value="C:membrane"/>
    <property type="evidence" value="ECO:0007669"/>
    <property type="project" value="TreeGrafter"/>
</dbReference>
<dbReference type="OrthoDB" id="5195507at2"/>
<dbReference type="InterPro" id="IPR029058">
    <property type="entry name" value="AB_hydrolase_fold"/>
</dbReference>
<evidence type="ECO:0000313" key="4">
    <source>
        <dbReference type="Proteomes" id="UP000052979"/>
    </source>
</evidence>
<dbReference type="RefSeq" id="WP_027691386.1">
    <property type="nucleotide sequence ID" value="NZ_CP010848.1"/>
</dbReference>
<dbReference type="Proteomes" id="UP000052979">
    <property type="component" value="Unassembled WGS sequence"/>
</dbReference>
<evidence type="ECO:0000259" key="1">
    <source>
        <dbReference type="Pfam" id="PF12697"/>
    </source>
</evidence>
<sequence length="303" mass="32551">MTTPSPFAADLGRFLVQQASVTVAGADTVYWSYGSPAADTVLVVVHGFRGEHHGLEPVIARLLASGTDVRVIAPDLPGFGASPPMVTHRHDIDGYAAWLEEFLGALRLRGSALVLGHSFGSIVAAAAVAAGLSTPLLVLINPIGASALAGPRGVLTRLAVEYYRLCAILPRTLGVRLLSNRLIVRAMSVVMVTTKEPALRRFVHDQHDRYFSVFASRDTLLEAFRALVSHDVSEYAARISASTLLIAAAQDDVTPLAAQYRLLEKLPRAQLQVIDGVGHLIHYEKPDEAATLLAAALNERIRQ</sequence>
<comment type="caution">
    <text evidence="2">The sequence shown here is derived from an EMBL/GenBank/DDBJ whole genome shotgun (WGS) entry which is preliminary data.</text>
</comment>
<dbReference type="PRINTS" id="PR00412">
    <property type="entry name" value="EPOXHYDRLASE"/>
</dbReference>
<dbReference type="PANTHER" id="PTHR43798:SF5">
    <property type="entry name" value="MONOACYLGLYCEROL LIPASE ABHD6"/>
    <property type="match status" value="1"/>
</dbReference>
<evidence type="ECO:0000313" key="3">
    <source>
        <dbReference type="EMBL" id="PPI15385.1"/>
    </source>
</evidence>
<dbReference type="EMBL" id="LBFI01000044">
    <property type="protein sequence ID" value="KKM45350.1"/>
    <property type="molecule type" value="Genomic_DNA"/>
</dbReference>
<evidence type="ECO:0000313" key="2">
    <source>
        <dbReference type="EMBL" id="KKM45350.1"/>
    </source>
</evidence>
<dbReference type="KEGG" id="rtc:APU90_10510"/>
<feature type="domain" description="AB hydrolase-1" evidence="1">
    <location>
        <begin position="42"/>
        <end position="290"/>
    </location>
</feature>
<proteinExistence type="predicted"/>
<name>A0A0C5B9Z3_9MICO</name>